<evidence type="ECO:0000256" key="8">
    <source>
        <dbReference type="ARBA" id="ARBA00023229"/>
    </source>
</evidence>
<dbReference type="GO" id="GO:0050515">
    <property type="term" value="F:4-(cytidine 5'-diphospho)-2-C-methyl-D-erythritol kinase activity"/>
    <property type="evidence" value="ECO:0007669"/>
    <property type="project" value="UniProtKB-UniRule"/>
</dbReference>
<dbReference type="HAMAP" id="MF_00061">
    <property type="entry name" value="IspE"/>
    <property type="match status" value="1"/>
</dbReference>
<dbReference type="Pfam" id="PF00583">
    <property type="entry name" value="Acetyltransf_1"/>
    <property type="match status" value="1"/>
</dbReference>
<keyword evidence="4 10" id="KW-0808">Transferase</keyword>
<dbReference type="PANTHER" id="PTHR43527">
    <property type="entry name" value="4-DIPHOSPHOCYTIDYL-2-C-METHYL-D-ERYTHRITOL KINASE, CHLOROPLASTIC"/>
    <property type="match status" value="1"/>
</dbReference>
<dbReference type="OrthoDB" id="9809438at2"/>
<evidence type="ECO:0000256" key="7">
    <source>
        <dbReference type="ARBA" id="ARBA00022840"/>
    </source>
</evidence>
<dbReference type="RefSeq" id="WP_114344432.1">
    <property type="nucleotide sequence ID" value="NZ_QFWQ01000008.1"/>
</dbReference>
<dbReference type="Gene3D" id="3.40.630.30">
    <property type="match status" value="1"/>
</dbReference>
<comment type="similarity">
    <text evidence="1 10">Belongs to the GHMP kinase family. IspE subfamily.</text>
</comment>
<comment type="function">
    <text evidence="10">Catalyzes the phosphorylation of the position 2 hydroxy group of 4-diphosphocytidyl-2C-methyl-D-erythritol.</text>
</comment>
<dbReference type="InterPro" id="IPR014721">
    <property type="entry name" value="Ribsml_uS5_D2-typ_fold_subgr"/>
</dbReference>
<dbReference type="PANTHER" id="PTHR43527:SF2">
    <property type="entry name" value="4-DIPHOSPHOCYTIDYL-2-C-METHYL-D-ERYTHRITOL KINASE, CHLOROPLASTIC"/>
    <property type="match status" value="1"/>
</dbReference>
<accession>A0A368KE94</accession>
<dbReference type="UniPathway" id="UPA00056">
    <property type="reaction ID" value="UER00094"/>
</dbReference>
<evidence type="ECO:0000256" key="5">
    <source>
        <dbReference type="ARBA" id="ARBA00022741"/>
    </source>
</evidence>
<evidence type="ECO:0000256" key="4">
    <source>
        <dbReference type="ARBA" id="ARBA00022679"/>
    </source>
</evidence>
<dbReference type="SUPFAM" id="SSF55729">
    <property type="entry name" value="Acyl-CoA N-acyltransferases (Nat)"/>
    <property type="match status" value="1"/>
</dbReference>
<dbReference type="CDD" id="cd04301">
    <property type="entry name" value="NAT_SF"/>
    <property type="match status" value="1"/>
</dbReference>
<dbReference type="GO" id="GO:0016747">
    <property type="term" value="F:acyltransferase activity, transferring groups other than amino-acyl groups"/>
    <property type="evidence" value="ECO:0007669"/>
    <property type="project" value="InterPro"/>
</dbReference>
<keyword evidence="6 10" id="KW-0418">Kinase</keyword>
<keyword evidence="5 10" id="KW-0547">Nucleotide-binding</keyword>
<dbReference type="Pfam" id="PF00288">
    <property type="entry name" value="GHMP_kinases_N"/>
    <property type="match status" value="1"/>
</dbReference>
<evidence type="ECO:0000256" key="1">
    <source>
        <dbReference type="ARBA" id="ARBA00009684"/>
    </source>
</evidence>
<sequence>MSVPIEPAEPSQVDALCAIERRAVQLFRGHPAWPSYSAVSIPPELLRQAISRGLVWVARGGAGELVGFIWLDTELVAGAIGIAEIDVLPEYGRQGIGAALLEHACAWARAAGYRRIDLGTLADVPWNAPFYAKHGFAIADKSDPAFALPRQRDRENGFPDTLRVFMSRPLPPPAPGEWTAWPAPAKLNLFLRITGRRPDGYHELQTVFRLLDWGDEVRLRVRDDGVIRRTRDMPDVPESTDLVVRAAQLLQESTGTSMGADIEVDKRIPMGGGLGGGSSDAATVLVALNRLWRLGLDEDALAEMGRRLGADVPVFVRGRSAWAEGIGERLAPLALPRRHYVVLDPHEPVPTAALFQAAELTRNAPRATISSFASGETTENAFAPVVRARHPRVAAALDWLGGFGQARLSGSGGCVFLEAKSSDRAAAIAAQCPAAFTAVVATGVDVSPLHDALARHRAWTG</sequence>
<evidence type="ECO:0000256" key="2">
    <source>
        <dbReference type="ARBA" id="ARBA00012052"/>
    </source>
</evidence>
<evidence type="ECO:0000256" key="6">
    <source>
        <dbReference type="ARBA" id="ARBA00022777"/>
    </source>
</evidence>
<name>A0A368KE94_9GAMM</name>
<feature type="active site" evidence="10">
    <location>
        <position position="186"/>
    </location>
</feature>
<evidence type="ECO:0000256" key="3">
    <source>
        <dbReference type="ARBA" id="ARBA00017473"/>
    </source>
</evidence>
<organism evidence="12 13">
    <name type="scientific">Rhodanobacter denitrificans</name>
    <dbReference type="NCBI Taxonomy" id="666685"/>
    <lineage>
        <taxon>Bacteria</taxon>
        <taxon>Pseudomonadati</taxon>
        <taxon>Pseudomonadota</taxon>
        <taxon>Gammaproteobacteria</taxon>
        <taxon>Lysobacterales</taxon>
        <taxon>Rhodanobacteraceae</taxon>
        <taxon>Rhodanobacter</taxon>
    </lineage>
</organism>
<dbReference type="GO" id="GO:0005524">
    <property type="term" value="F:ATP binding"/>
    <property type="evidence" value="ECO:0007669"/>
    <property type="project" value="UniProtKB-UniRule"/>
</dbReference>
<dbReference type="InterPro" id="IPR016181">
    <property type="entry name" value="Acyl_CoA_acyltransferase"/>
</dbReference>
<dbReference type="Pfam" id="PF08544">
    <property type="entry name" value="GHMP_kinases_C"/>
    <property type="match status" value="1"/>
</dbReference>
<dbReference type="InterPro" id="IPR020568">
    <property type="entry name" value="Ribosomal_Su5_D2-typ_SF"/>
</dbReference>
<dbReference type="GO" id="GO:0019288">
    <property type="term" value="P:isopentenyl diphosphate biosynthetic process, methylerythritol 4-phosphate pathway"/>
    <property type="evidence" value="ECO:0007669"/>
    <property type="project" value="UniProtKB-UniRule"/>
</dbReference>
<dbReference type="InterPro" id="IPR006204">
    <property type="entry name" value="GHMP_kinase_N_dom"/>
</dbReference>
<dbReference type="SUPFAM" id="SSF54211">
    <property type="entry name" value="Ribosomal protein S5 domain 2-like"/>
    <property type="match status" value="1"/>
</dbReference>
<comment type="caution">
    <text evidence="12">The sequence shown here is derived from an EMBL/GenBank/DDBJ whole genome shotgun (WGS) entry which is preliminary data.</text>
</comment>
<dbReference type="SUPFAM" id="SSF55060">
    <property type="entry name" value="GHMP Kinase, C-terminal domain"/>
    <property type="match status" value="1"/>
</dbReference>
<protein>
    <recommendedName>
        <fullName evidence="3 10">4-diphosphocytidyl-2-C-methyl-D-erythritol kinase</fullName>
        <shortName evidence="10">CMK</shortName>
        <ecNumber evidence="2 10">2.7.1.148</ecNumber>
    </recommendedName>
    <alternativeName>
        <fullName evidence="9 10">4-(cytidine-5'-diphospho)-2-C-methyl-D-erythritol kinase</fullName>
    </alternativeName>
</protein>
<dbReference type="AlphaFoldDB" id="A0A368KE94"/>
<comment type="pathway">
    <text evidence="10">Isoprenoid biosynthesis; isopentenyl diphosphate biosynthesis via DXP pathway; isopentenyl diphosphate from 1-deoxy-D-xylulose 5-phosphate: step 3/6.</text>
</comment>
<feature type="domain" description="N-acetyltransferase" evidence="11">
    <location>
        <begin position="3"/>
        <end position="171"/>
    </location>
</feature>
<gene>
    <name evidence="10" type="primary">ispE</name>
    <name evidence="12" type="ORF">DEO45_13095</name>
</gene>
<dbReference type="InterPro" id="IPR004424">
    <property type="entry name" value="IspE"/>
</dbReference>
<feature type="binding site" evidence="10">
    <location>
        <begin position="269"/>
        <end position="279"/>
    </location>
    <ligand>
        <name>ATP</name>
        <dbReference type="ChEBI" id="CHEBI:30616"/>
    </ligand>
</feature>
<dbReference type="Proteomes" id="UP000252387">
    <property type="component" value="Unassembled WGS sequence"/>
</dbReference>
<keyword evidence="7 10" id="KW-0067">ATP-binding</keyword>
<dbReference type="EMBL" id="QFWQ01000008">
    <property type="protein sequence ID" value="RCS29003.1"/>
    <property type="molecule type" value="Genomic_DNA"/>
</dbReference>
<dbReference type="EC" id="2.7.1.148" evidence="2 10"/>
<evidence type="ECO:0000259" key="11">
    <source>
        <dbReference type="PROSITE" id="PS51186"/>
    </source>
</evidence>
<evidence type="ECO:0000313" key="13">
    <source>
        <dbReference type="Proteomes" id="UP000252387"/>
    </source>
</evidence>
<feature type="active site" evidence="10">
    <location>
        <position position="311"/>
    </location>
</feature>
<dbReference type="Gene3D" id="3.30.230.10">
    <property type="match status" value="1"/>
</dbReference>
<comment type="catalytic activity">
    <reaction evidence="10">
        <text>4-CDP-2-C-methyl-D-erythritol + ATP = 4-CDP-2-C-methyl-D-erythritol 2-phosphate + ADP + H(+)</text>
        <dbReference type="Rhea" id="RHEA:18437"/>
        <dbReference type="ChEBI" id="CHEBI:15378"/>
        <dbReference type="ChEBI" id="CHEBI:30616"/>
        <dbReference type="ChEBI" id="CHEBI:57823"/>
        <dbReference type="ChEBI" id="CHEBI:57919"/>
        <dbReference type="ChEBI" id="CHEBI:456216"/>
        <dbReference type="EC" id="2.7.1.148"/>
    </reaction>
</comment>
<dbReference type="PROSITE" id="PS51186">
    <property type="entry name" value="GNAT"/>
    <property type="match status" value="1"/>
</dbReference>
<dbReference type="NCBIfam" id="TIGR00154">
    <property type="entry name" value="ispE"/>
    <property type="match status" value="1"/>
</dbReference>
<dbReference type="InterPro" id="IPR036554">
    <property type="entry name" value="GHMP_kinase_C_sf"/>
</dbReference>
<dbReference type="InterPro" id="IPR000182">
    <property type="entry name" value="GNAT_dom"/>
</dbReference>
<keyword evidence="13" id="KW-1185">Reference proteome</keyword>
<dbReference type="Gene3D" id="3.30.70.890">
    <property type="entry name" value="GHMP kinase, C-terminal domain"/>
    <property type="match status" value="1"/>
</dbReference>
<reference evidence="12 13" key="1">
    <citation type="submission" date="2018-05" db="EMBL/GenBank/DDBJ databases">
        <title>Draft genome sequence of Rhodanobacter denitrificans Yn1 isolated from gold copper mine.</title>
        <authorList>
            <person name="Yang N."/>
            <person name="Mazhar H.S."/>
            <person name="Rensing C."/>
        </authorList>
    </citation>
    <scope>NUCLEOTIDE SEQUENCE [LARGE SCALE GENOMIC DNA]</scope>
    <source>
        <strain evidence="12 13">Yn1</strain>
    </source>
</reference>
<dbReference type="InterPro" id="IPR013750">
    <property type="entry name" value="GHMP_kinase_C_dom"/>
</dbReference>
<evidence type="ECO:0000313" key="12">
    <source>
        <dbReference type="EMBL" id="RCS29003.1"/>
    </source>
</evidence>
<keyword evidence="8 10" id="KW-0414">Isoprene biosynthesis</keyword>
<evidence type="ECO:0000256" key="10">
    <source>
        <dbReference type="HAMAP-Rule" id="MF_00061"/>
    </source>
</evidence>
<proteinExistence type="inferred from homology"/>
<dbReference type="GO" id="GO:0016114">
    <property type="term" value="P:terpenoid biosynthetic process"/>
    <property type="evidence" value="ECO:0007669"/>
    <property type="project" value="UniProtKB-UniRule"/>
</dbReference>
<evidence type="ECO:0000256" key="9">
    <source>
        <dbReference type="ARBA" id="ARBA00032554"/>
    </source>
</evidence>